<organism evidence="2 3">
    <name type="scientific">Burkholderia mallei (strain ATCC 23344)</name>
    <dbReference type="NCBI Taxonomy" id="243160"/>
    <lineage>
        <taxon>Bacteria</taxon>
        <taxon>Pseudomonadati</taxon>
        <taxon>Pseudomonadota</taxon>
        <taxon>Betaproteobacteria</taxon>
        <taxon>Burkholderiales</taxon>
        <taxon>Burkholderiaceae</taxon>
        <taxon>Burkholderia</taxon>
        <taxon>pseudomallei group</taxon>
    </lineage>
</organism>
<reference evidence="2 3" key="1">
    <citation type="journal article" date="2004" name="Proc. Natl. Acad. Sci. U.S.A.">
        <title>Structural flexibility in the Burkholderia mallei genome.</title>
        <authorList>
            <person name="Nierman W.C."/>
            <person name="DeShazer D."/>
            <person name="Kim H.S."/>
            <person name="Tettelin H."/>
            <person name="Nelson K.E."/>
            <person name="Feldblyum T."/>
            <person name="Ulrich R.L."/>
            <person name="Ronning C.M."/>
            <person name="Brinkac L.M."/>
            <person name="Daugherty S.C."/>
            <person name="Davidsen T.D."/>
            <person name="Deboy R.T."/>
            <person name="Dimitrov G."/>
            <person name="Dodson R.J."/>
            <person name="Durkin A.S."/>
            <person name="Gwinn M.L."/>
            <person name="Haft D.H."/>
            <person name="Khouri H."/>
            <person name="Kolonay J.F."/>
            <person name="Madupu R."/>
            <person name="Mohammoud Y."/>
            <person name="Nelson W.C."/>
            <person name="Radune D."/>
            <person name="Romero C.M."/>
            <person name="Sarria S."/>
            <person name="Selengut J."/>
            <person name="Shamblin C."/>
            <person name="Sullivan S.A."/>
            <person name="White O."/>
            <person name="Yu Y."/>
            <person name="Zafar N."/>
            <person name="Zhou L."/>
            <person name="Fraser C.M."/>
        </authorList>
    </citation>
    <scope>NUCLEOTIDE SEQUENCE [LARGE SCALE GENOMIC DNA]</scope>
    <source>
        <strain evidence="2 3">ATCC 23344</strain>
    </source>
</reference>
<evidence type="ECO:0000313" key="3">
    <source>
        <dbReference type="Proteomes" id="UP000006693"/>
    </source>
</evidence>
<name>A0A0H2XD85_BURMA</name>
<dbReference type="AlphaFoldDB" id="A0A0H2XD85"/>
<proteinExistence type="predicted"/>
<dbReference type="GeneID" id="92975916"/>
<feature type="region of interest" description="Disordered" evidence="1">
    <location>
        <begin position="1"/>
        <end position="29"/>
    </location>
</feature>
<evidence type="ECO:0000256" key="1">
    <source>
        <dbReference type="SAM" id="MobiDB-lite"/>
    </source>
</evidence>
<dbReference type="HOGENOM" id="CLU_1783240_0_0_4"/>
<dbReference type="RefSeq" id="WP_011204571.1">
    <property type="nucleotide sequence ID" value="NC_006349.2"/>
</dbReference>
<gene>
    <name evidence="2" type="ordered locus">BMAA1444</name>
</gene>
<protein>
    <submittedName>
        <fullName evidence="2">Uncharacterized protein</fullName>
    </submittedName>
</protein>
<dbReference type="EMBL" id="CP000011">
    <property type="protein sequence ID" value="AAY59325.1"/>
    <property type="molecule type" value="Genomic_DNA"/>
</dbReference>
<accession>A0A0H2XD85</accession>
<evidence type="ECO:0000313" key="2">
    <source>
        <dbReference type="EMBL" id="AAY59325.1"/>
    </source>
</evidence>
<keyword evidence="3" id="KW-1185">Reference proteome</keyword>
<feature type="compositionally biased region" description="Polar residues" evidence="1">
    <location>
        <begin position="1"/>
        <end position="12"/>
    </location>
</feature>
<sequence>MSADSTRTTQASADDRTGHARKTVRARGAPGLVAERSVLDGRRAARGAPRCCGDGPSPQRIGNGISDYFGQSKVQFAFKLSQIISYIEIKTAPRARIHPGQEGNPIEFPNLFFGIYIIKFINAAYIIFPDDIYNASNQHCGFRIS</sequence>
<dbReference type="KEGG" id="bma:BMAA1444"/>
<dbReference type="Proteomes" id="UP000006693">
    <property type="component" value="Chromosome 2"/>
</dbReference>